<comment type="caution">
    <text evidence="2">The sequence shown here is derived from an EMBL/GenBank/DDBJ whole genome shotgun (WGS) entry which is preliminary data.</text>
</comment>
<sequence length="249" mass="28543">MNLYLTDGSEESFYTAAFTACTDGDCVVTSAREVQLAAGAVLIEVRADKERCARVKRFLRRYDARALGEIALLLRRGCAAKEMAALGYLRLIVRERAPVRDRLSHPAVLEAMSEIKKVTQEAHRYKGFLRFMECANGIYYAPLEPDNDILELIVPHFARRFADQPFAIHDVARQKAVLCRDGRRTFIRTEEKVDIPLSDGELTLQALWREYYAAVNIAQRPHEKQMKGYMPVRYWKYLPEKQGGAPSRR</sequence>
<evidence type="ECO:0000313" key="3">
    <source>
        <dbReference type="Proteomes" id="UP000886847"/>
    </source>
</evidence>
<dbReference type="EMBL" id="DXEW01000009">
    <property type="protein sequence ID" value="HIX50077.1"/>
    <property type="molecule type" value="Genomic_DNA"/>
</dbReference>
<feature type="domain" description="DUF4130" evidence="1">
    <location>
        <begin position="81"/>
        <end position="240"/>
    </location>
</feature>
<dbReference type="Proteomes" id="UP000886847">
    <property type="component" value="Unassembled WGS sequence"/>
</dbReference>
<reference evidence="2" key="1">
    <citation type="journal article" date="2021" name="PeerJ">
        <title>Extensive microbial diversity within the chicken gut microbiome revealed by metagenomics and culture.</title>
        <authorList>
            <person name="Gilroy R."/>
            <person name="Ravi A."/>
            <person name="Getino M."/>
            <person name="Pursley I."/>
            <person name="Horton D.L."/>
            <person name="Alikhan N.F."/>
            <person name="Baker D."/>
            <person name="Gharbi K."/>
            <person name="Hall N."/>
            <person name="Watson M."/>
            <person name="Adriaenssens E.M."/>
            <person name="Foster-Nyarko E."/>
            <person name="Jarju S."/>
            <person name="Secka A."/>
            <person name="Antonio M."/>
            <person name="Oren A."/>
            <person name="Chaudhuri R.R."/>
            <person name="La Ragione R."/>
            <person name="Hildebrand F."/>
            <person name="Pallen M.J."/>
        </authorList>
    </citation>
    <scope>NUCLEOTIDE SEQUENCE</scope>
    <source>
        <strain evidence="2">2189</strain>
    </source>
</reference>
<organism evidence="2 3">
    <name type="scientific">Candidatus Borkfalkia faecavium</name>
    <dbReference type="NCBI Taxonomy" id="2838508"/>
    <lineage>
        <taxon>Bacteria</taxon>
        <taxon>Bacillati</taxon>
        <taxon>Bacillota</taxon>
        <taxon>Clostridia</taxon>
        <taxon>Christensenellales</taxon>
        <taxon>Christensenellaceae</taxon>
        <taxon>Candidatus Borkfalkia</taxon>
    </lineage>
</organism>
<accession>A0A9D2ATU8</accession>
<name>A0A9D2ATU8_9FIRM</name>
<evidence type="ECO:0000313" key="2">
    <source>
        <dbReference type="EMBL" id="HIX50077.1"/>
    </source>
</evidence>
<dbReference type="AlphaFoldDB" id="A0A9D2ATU8"/>
<gene>
    <name evidence="2" type="ORF">H9851_02225</name>
</gene>
<reference evidence="2" key="2">
    <citation type="submission" date="2021-04" db="EMBL/GenBank/DDBJ databases">
        <authorList>
            <person name="Gilroy R."/>
        </authorList>
    </citation>
    <scope>NUCLEOTIDE SEQUENCE</scope>
    <source>
        <strain evidence="2">2189</strain>
    </source>
</reference>
<dbReference type="NCBIfam" id="TIGR03915">
    <property type="entry name" value="SAM_7_link_chp"/>
    <property type="match status" value="1"/>
</dbReference>
<protein>
    <submittedName>
        <fullName evidence="2">TIGR03915 family putative DNA repair protein</fullName>
    </submittedName>
</protein>
<dbReference type="InterPro" id="IPR025404">
    <property type="entry name" value="DUF4130"/>
</dbReference>
<dbReference type="InterPro" id="IPR023875">
    <property type="entry name" value="DNA_repair_put"/>
</dbReference>
<evidence type="ECO:0000259" key="1">
    <source>
        <dbReference type="Pfam" id="PF13566"/>
    </source>
</evidence>
<dbReference type="Pfam" id="PF13566">
    <property type="entry name" value="DUF4130"/>
    <property type="match status" value="1"/>
</dbReference>
<proteinExistence type="predicted"/>